<dbReference type="GO" id="GO:0009254">
    <property type="term" value="P:peptidoglycan turnover"/>
    <property type="evidence" value="ECO:0007669"/>
    <property type="project" value="TreeGrafter"/>
</dbReference>
<dbReference type="EMBL" id="VIWU01000001">
    <property type="protein sequence ID" value="TWF74916.1"/>
    <property type="molecule type" value="Genomic_DNA"/>
</dbReference>
<comment type="catalytic activity">
    <reaction evidence="1">
        <text>Hydrolyzes the link between N-acetylmuramoyl residues and L-amino acid residues in certain cell-wall glycopeptides.</text>
        <dbReference type="EC" id="3.5.1.28"/>
    </reaction>
</comment>
<feature type="domain" description="N-acetylmuramoyl-L-alanine amidase" evidence="5">
    <location>
        <begin position="22"/>
        <end position="152"/>
    </location>
</feature>
<evidence type="ECO:0000259" key="5">
    <source>
        <dbReference type="SMART" id="SM00644"/>
    </source>
</evidence>
<dbReference type="PANTHER" id="PTHR30417:SF1">
    <property type="entry name" value="N-ACETYLMURAMOYL-L-ALANINE AMIDASE AMID"/>
    <property type="match status" value="1"/>
</dbReference>
<dbReference type="GO" id="GO:0008745">
    <property type="term" value="F:N-acetylmuramoyl-L-alanine amidase activity"/>
    <property type="evidence" value="ECO:0007669"/>
    <property type="project" value="UniProtKB-EC"/>
</dbReference>
<sequence length="252" mass="27064">MFLLDLADACRGSGLRVLEVDGWRTRGHGRMSGVRTVVCHHTAGPPTGEAPSLNFIRDRGLAQLVLGRSGTVHVVAAGLCWHAGVVHDPSTGNAWAIGIEAEATGTAAWPTVQYDAYARLCAALVGHYRLTVARVLGHKEVAAPTGRKIDPNFDMAAFRALVTEHLEDDMFTPEDRAKLNSLASRADVGFARDQIMTHLGKDPTAGPVPPAGREGLEVARRVDVGFALEQIMARLDAIEARLPEPDPVDEQL</sequence>
<proteinExistence type="predicted"/>
<evidence type="ECO:0000256" key="4">
    <source>
        <dbReference type="ARBA" id="ARBA00023316"/>
    </source>
</evidence>
<dbReference type="Gene3D" id="3.40.80.10">
    <property type="entry name" value="Peptidoglycan recognition protein-like"/>
    <property type="match status" value="1"/>
</dbReference>
<dbReference type="EC" id="3.5.1.28" evidence="2"/>
<dbReference type="GO" id="GO:0071555">
    <property type="term" value="P:cell wall organization"/>
    <property type="evidence" value="ECO:0007669"/>
    <property type="project" value="UniProtKB-KW"/>
</dbReference>
<reference evidence="6 7" key="1">
    <citation type="submission" date="2019-06" db="EMBL/GenBank/DDBJ databases">
        <title>Sequencing the genomes of 1000 actinobacteria strains.</title>
        <authorList>
            <person name="Klenk H.-P."/>
        </authorList>
    </citation>
    <scope>NUCLEOTIDE SEQUENCE [LARGE SCALE GENOMIC DNA]</scope>
    <source>
        <strain evidence="6 7">DSM 45671</strain>
    </source>
</reference>
<dbReference type="InterPro" id="IPR051206">
    <property type="entry name" value="NAMLAA_amidase_2"/>
</dbReference>
<evidence type="ECO:0000313" key="7">
    <source>
        <dbReference type="Proteomes" id="UP000321261"/>
    </source>
</evidence>
<dbReference type="InterPro" id="IPR036505">
    <property type="entry name" value="Amidase/PGRP_sf"/>
</dbReference>
<dbReference type="SUPFAM" id="SSF55846">
    <property type="entry name" value="N-acetylmuramoyl-L-alanine amidase-like"/>
    <property type="match status" value="1"/>
</dbReference>
<dbReference type="Pfam" id="PF01510">
    <property type="entry name" value="Amidase_2"/>
    <property type="match status" value="1"/>
</dbReference>
<keyword evidence="4" id="KW-0961">Cell wall biogenesis/degradation</keyword>
<name>A0A561SJ55_9PSEU</name>
<keyword evidence="3" id="KW-0378">Hydrolase</keyword>
<evidence type="ECO:0000313" key="6">
    <source>
        <dbReference type="EMBL" id="TWF74916.1"/>
    </source>
</evidence>
<accession>A0A561SJ55</accession>
<dbReference type="PANTHER" id="PTHR30417">
    <property type="entry name" value="N-ACETYLMURAMOYL-L-ALANINE AMIDASE AMID"/>
    <property type="match status" value="1"/>
</dbReference>
<evidence type="ECO:0000256" key="1">
    <source>
        <dbReference type="ARBA" id="ARBA00001561"/>
    </source>
</evidence>
<dbReference type="Proteomes" id="UP000321261">
    <property type="component" value="Unassembled WGS sequence"/>
</dbReference>
<protein>
    <recommendedName>
        <fullName evidence="2">N-acetylmuramoyl-L-alanine amidase</fullName>
        <ecNumber evidence="2">3.5.1.28</ecNumber>
    </recommendedName>
</protein>
<evidence type="ECO:0000256" key="2">
    <source>
        <dbReference type="ARBA" id="ARBA00011901"/>
    </source>
</evidence>
<dbReference type="AlphaFoldDB" id="A0A561SJ55"/>
<gene>
    <name evidence="6" type="ORF">FHX44_11799</name>
</gene>
<dbReference type="SMART" id="SM00644">
    <property type="entry name" value="Ami_2"/>
    <property type="match status" value="1"/>
</dbReference>
<dbReference type="InterPro" id="IPR002502">
    <property type="entry name" value="Amidase_domain"/>
</dbReference>
<dbReference type="OrthoDB" id="5178799at2"/>
<dbReference type="RefSeq" id="WP_147254213.1">
    <property type="nucleotide sequence ID" value="NZ_VIWU01000001.1"/>
</dbReference>
<evidence type="ECO:0000256" key="3">
    <source>
        <dbReference type="ARBA" id="ARBA00022801"/>
    </source>
</evidence>
<keyword evidence="7" id="KW-1185">Reference proteome</keyword>
<dbReference type="GO" id="GO:0009253">
    <property type="term" value="P:peptidoglycan catabolic process"/>
    <property type="evidence" value="ECO:0007669"/>
    <property type="project" value="InterPro"/>
</dbReference>
<organism evidence="6 7">
    <name type="scientific">Pseudonocardia hierapolitana</name>
    <dbReference type="NCBI Taxonomy" id="1128676"/>
    <lineage>
        <taxon>Bacteria</taxon>
        <taxon>Bacillati</taxon>
        <taxon>Actinomycetota</taxon>
        <taxon>Actinomycetes</taxon>
        <taxon>Pseudonocardiales</taxon>
        <taxon>Pseudonocardiaceae</taxon>
        <taxon>Pseudonocardia</taxon>
    </lineage>
</organism>
<comment type="caution">
    <text evidence="6">The sequence shown here is derived from an EMBL/GenBank/DDBJ whole genome shotgun (WGS) entry which is preliminary data.</text>
</comment>
<dbReference type="CDD" id="cd06583">
    <property type="entry name" value="PGRP"/>
    <property type="match status" value="1"/>
</dbReference>